<gene>
    <name evidence="9" type="primary">mreD</name>
    <name evidence="9" type="ORF">Q8A49_23380</name>
</gene>
<evidence type="ECO:0000256" key="4">
    <source>
        <dbReference type="ARBA" id="ARBA00022692"/>
    </source>
</evidence>
<dbReference type="Proteomes" id="UP001348641">
    <property type="component" value="Unassembled WGS sequence"/>
</dbReference>
<evidence type="ECO:0000256" key="5">
    <source>
        <dbReference type="ARBA" id="ARBA00022960"/>
    </source>
</evidence>
<dbReference type="RefSeq" id="WP_330160401.1">
    <property type="nucleotide sequence ID" value="NZ_BAAAJA010000045.1"/>
</dbReference>
<feature type="transmembrane region" description="Helical" evidence="8">
    <location>
        <begin position="34"/>
        <end position="60"/>
    </location>
</feature>
<keyword evidence="4 8" id="KW-0812">Transmembrane</keyword>
<evidence type="ECO:0000256" key="3">
    <source>
        <dbReference type="ARBA" id="ARBA00022475"/>
    </source>
</evidence>
<comment type="subcellular location">
    <subcellularLocation>
        <location evidence="1">Cell membrane</location>
        <topology evidence="1">Multi-pass membrane protein</topology>
    </subcellularLocation>
</comment>
<reference evidence="9 10" key="1">
    <citation type="submission" date="2023-07" db="EMBL/GenBank/DDBJ databases">
        <authorList>
            <person name="Girao M."/>
            <person name="Carvalho M.F."/>
        </authorList>
    </citation>
    <scope>NUCLEOTIDE SEQUENCE [LARGE SCALE GENOMIC DNA]</scope>
    <source>
        <strain evidence="9 10">66/93</strain>
    </source>
</reference>
<dbReference type="EMBL" id="JAUUCC010000072">
    <property type="protein sequence ID" value="MEE2053450.1"/>
    <property type="molecule type" value="Genomic_DNA"/>
</dbReference>
<feature type="transmembrane region" description="Helical" evidence="8">
    <location>
        <begin position="103"/>
        <end position="126"/>
    </location>
</feature>
<proteinExistence type="inferred from homology"/>
<evidence type="ECO:0000256" key="1">
    <source>
        <dbReference type="ARBA" id="ARBA00004651"/>
    </source>
</evidence>
<feature type="transmembrane region" description="Helical" evidence="8">
    <location>
        <begin position="138"/>
        <end position="158"/>
    </location>
</feature>
<keyword evidence="5" id="KW-0133">Cell shape</keyword>
<comment type="similarity">
    <text evidence="2">Belongs to the MreD family.</text>
</comment>
<protein>
    <submittedName>
        <fullName evidence="9">Rod shape-determining protein MreD</fullName>
    </submittedName>
</protein>
<evidence type="ECO:0000256" key="6">
    <source>
        <dbReference type="ARBA" id="ARBA00022989"/>
    </source>
</evidence>
<organism evidence="9 10">
    <name type="scientific">Nocardiopsis tropica</name>
    <dbReference type="NCBI Taxonomy" id="109330"/>
    <lineage>
        <taxon>Bacteria</taxon>
        <taxon>Bacillati</taxon>
        <taxon>Actinomycetota</taxon>
        <taxon>Actinomycetes</taxon>
        <taxon>Streptosporangiales</taxon>
        <taxon>Nocardiopsidaceae</taxon>
        <taxon>Nocardiopsis</taxon>
    </lineage>
</organism>
<dbReference type="InterPro" id="IPR007227">
    <property type="entry name" value="Cell_shape_determining_MreD"/>
</dbReference>
<evidence type="ECO:0000256" key="2">
    <source>
        <dbReference type="ARBA" id="ARBA00007776"/>
    </source>
</evidence>
<evidence type="ECO:0000313" key="9">
    <source>
        <dbReference type="EMBL" id="MEE2053450.1"/>
    </source>
</evidence>
<comment type="caution">
    <text evidence="9">The sequence shown here is derived from an EMBL/GenBank/DDBJ whole genome shotgun (WGS) entry which is preliminary data.</text>
</comment>
<evidence type="ECO:0000313" key="10">
    <source>
        <dbReference type="Proteomes" id="UP001348641"/>
    </source>
</evidence>
<keyword evidence="3" id="KW-1003">Cell membrane</keyword>
<keyword evidence="7 8" id="KW-0472">Membrane</keyword>
<feature type="transmembrane region" description="Helical" evidence="8">
    <location>
        <begin position="72"/>
        <end position="91"/>
    </location>
</feature>
<sequence length="186" mass="18105">MRSAATLVMVAAAVLAQATIVNRLPFAWGPGPDLVVAAVVAVALTTSPAAAAACGFGAGLAMDLLPPAEHAVGRYALVLCLAAYLVALLRRNTGAPGAVGSRASGWAAVGATAATALGVGAGYAAVGLLMGDQHMTPAAVGTGVGVGAALTVLVAPLVTLPVLRVRETLADSEFATVQGPMAPGGW</sequence>
<accession>A0ABU7KW05</accession>
<name>A0ABU7KW05_9ACTN</name>
<evidence type="ECO:0000256" key="8">
    <source>
        <dbReference type="SAM" id="Phobius"/>
    </source>
</evidence>
<dbReference type="NCBIfam" id="TIGR03426">
    <property type="entry name" value="shape_MreD"/>
    <property type="match status" value="1"/>
</dbReference>
<evidence type="ECO:0000256" key="7">
    <source>
        <dbReference type="ARBA" id="ARBA00023136"/>
    </source>
</evidence>
<keyword evidence="6 8" id="KW-1133">Transmembrane helix</keyword>